<dbReference type="GO" id="GO:0097550">
    <property type="term" value="C:transcription preinitiation complex"/>
    <property type="evidence" value="ECO:0007669"/>
    <property type="project" value="TreeGrafter"/>
</dbReference>
<reference evidence="8" key="1">
    <citation type="submission" date="2017-02" db="UniProtKB">
        <authorList>
            <consortium name="WormBaseParasite"/>
        </authorList>
    </citation>
    <scope>IDENTIFICATION</scope>
</reference>
<evidence type="ECO:0000259" key="5">
    <source>
        <dbReference type="Pfam" id="PF04851"/>
    </source>
</evidence>
<dbReference type="SUPFAM" id="SSF52540">
    <property type="entry name" value="P-loop containing nucleoside triphosphate hydrolases"/>
    <property type="match status" value="1"/>
</dbReference>
<dbReference type="OrthoDB" id="10262986at2759"/>
<keyword evidence="4" id="KW-0067">ATP-binding</keyword>
<dbReference type="GO" id="GO:0043138">
    <property type="term" value="F:3'-5' DNA helicase activity"/>
    <property type="evidence" value="ECO:0007669"/>
    <property type="project" value="TreeGrafter"/>
</dbReference>
<evidence type="ECO:0000313" key="8">
    <source>
        <dbReference type="WBParaSite" id="ASIM_0002111701-mRNA-1"/>
    </source>
</evidence>
<accession>A0A0M3KJE3</accession>
<dbReference type="GO" id="GO:0005675">
    <property type="term" value="C:transcription factor TFIIH holo complex"/>
    <property type="evidence" value="ECO:0007669"/>
    <property type="project" value="TreeGrafter"/>
</dbReference>
<dbReference type="WBParaSite" id="ASIM_0002111701-mRNA-1">
    <property type="protein sequence ID" value="ASIM_0002111701-mRNA-1"/>
    <property type="gene ID" value="ASIM_0002111701"/>
</dbReference>
<keyword evidence="1" id="KW-0547">Nucleotide-binding</keyword>
<dbReference type="Pfam" id="PF04851">
    <property type="entry name" value="ResIII"/>
    <property type="match status" value="1"/>
</dbReference>
<evidence type="ECO:0000256" key="4">
    <source>
        <dbReference type="ARBA" id="ARBA00022840"/>
    </source>
</evidence>
<protein>
    <submittedName>
        <fullName evidence="8">ResIII domain-containing protein</fullName>
    </submittedName>
</protein>
<keyword evidence="2" id="KW-0378">Hydrolase</keyword>
<dbReference type="GO" id="GO:0006367">
    <property type="term" value="P:transcription initiation at RNA polymerase II promoter"/>
    <property type="evidence" value="ECO:0007669"/>
    <property type="project" value="TreeGrafter"/>
</dbReference>
<sequence>MKAFISKNLVVVSDGRSSDDNSYQKPDNQEKSLRKMFGNSRARSGVIVLPCGAGKTLVGVTAATTVNKRCLVLATSVEQWRAQFKLWSTIRDDQLTRFTREARDPVPSGPNANKPVVCISTYSMVAYTGKRTYAAEEAMKYIESLEWGLLLLDGMSRLNLL</sequence>
<keyword evidence="3" id="KW-0347">Helicase</keyword>
<dbReference type="GO" id="GO:0000112">
    <property type="term" value="C:nucleotide-excision repair factor 3 complex"/>
    <property type="evidence" value="ECO:0007669"/>
    <property type="project" value="TreeGrafter"/>
</dbReference>
<evidence type="ECO:0000313" key="7">
    <source>
        <dbReference type="Proteomes" id="UP000267096"/>
    </source>
</evidence>
<evidence type="ECO:0000256" key="3">
    <source>
        <dbReference type="ARBA" id="ARBA00022806"/>
    </source>
</evidence>
<dbReference type="GO" id="GO:0003677">
    <property type="term" value="F:DNA binding"/>
    <property type="evidence" value="ECO:0007669"/>
    <property type="project" value="InterPro"/>
</dbReference>
<dbReference type="PANTHER" id="PTHR11274">
    <property type="entry name" value="RAD25/XP-B DNA REPAIR HELICASE"/>
    <property type="match status" value="1"/>
</dbReference>
<gene>
    <name evidence="6" type="ORF">ASIM_LOCUS20492</name>
</gene>
<proteinExistence type="predicted"/>
<dbReference type="EMBL" id="UYRR01039761">
    <property type="protein sequence ID" value="VDK77342.1"/>
    <property type="molecule type" value="Genomic_DNA"/>
</dbReference>
<dbReference type="GO" id="GO:0016787">
    <property type="term" value="F:hydrolase activity"/>
    <property type="evidence" value="ECO:0007669"/>
    <property type="project" value="UniProtKB-KW"/>
</dbReference>
<reference evidence="6 7" key="2">
    <citation type="submission" date="2018-11" db="EMBL/GenBank/DDBJ databases">
        <authorList>
            <consortium name="Pathogen Informatics"/>
        </authorList>
    </citation>
    <scope>NUCLEOTIDE SEQUENCE [LARGE SCALE GENOMIC DNA]</scope>
</reference>
<evidence type="ECO:0000313" key="6">
    <source>
        <dbReference type="EMBL" id="VDK77342.1"/>
    </source>
</evidence>
<evidence type="ECO:0000256" key="2">
    <source>
        <dbReference type="ARBA" id="ARBA00022801"/>
    </source>
</evidence>
<dbReference type="InterPro" id="IPR006935">
    <property type="entry name" value="Helicase/UvrB_N"/>
</dbReference>
<dbReference type="Gene3D" id="3.40.50.300">
    <property type="entry name" value="P-loop containing nucleotide triphosphate hydrolases"/>
    <property type="match status" value="1"/>
</dbReference>
<evidence type="ECO:0000256" key="1">
    <source>
        <dbReference type="ARBA" id="ARBA00022741"/>
    </source>
</evidence>
<dbReference type="GO" id="GO:0005524">
    <property type="term" value="F:ATP binding"/>
    <property type="evidence" value="ECO:0007669"/>
    <property type="project" value="UniProtKB-KW"/>
</dbReference>
<dbReference type="AlphaFoldDB" id="A0A0M3KJE3"/>
<name>A0A0M3KJE3_ANISI</name>
<dbReference type="InterPro" id="IPR050615">
    <property type="entry name" value="ATP-dep_DNA_Helicase"/>
</dbReference>
<feature type="domain" description="Helicase/UvrB N-terminal" evidence="5">
    <location>
        <begin position="29"/>
        <end position="126"/>
    </location>
</feature>
<dbReference type="Proteomes" id="UP000267096">
    <property type="component" value="Unassembled WGS sequence"/>
</dbReference>
<dbReference type="InterPro" id="IPR027417">
    <property type="entry name" value="P-loop_NTPase"/>
</dbReference>
<organism evidence="8">
    <name type="scientific">Anisakis simplex</name>
    <name type="common">Herring worm</name>
    <dbReference type="NCBI Taxonomy" id="6269"/>
    <lineage>
        <taxon>Eukaryota</taxon>
        <taxon>Metazoa</taxon>
        <taxon>Ecdysozoa</taxon>
        <taxon>Nematoda</taxon>
        <taxon>Chromadorea</taxon>
        <taxon>Rhabditida</taxon>
        <taxon>Spirurina</taxon>
        <taxon>Ascaridomorpha</taxon>
        <taxon>Ascaridoidea</taxon>
        <taxon>Anisakidae</taxon>
        <taxon>Anisakis</taxon>
        <taxon>Anisakis simplex complex</taxon>
    </lineage>
</organism>
<keyword evidence="7" id="KW-1185">Reference proteome</keyword>
<dbReference type="PANTHER" id="PTHR11274:SF0">
    <property type="entry name" value="GENERAL TRANSCRIPTION AND DNA REPAIR FACTOR IIH HELICASE SUBUNIT XPB"/>
    <property type="match status" value="1"/>
</dbReference>